<evidence type="ECO:0000313" key="3">
    <source>
        <dbReference type="EMBL" id="CAJ0919493.1"/>
    </source>
</evidence>
<comment type="caution">
    <text evidence="3">The sequence shown here is derived from an EMBL/GenBank/DDBJ whole genome shotgun (WGS) entry which is preliminary data.</text>
</comment>
<dbReference type="PANTHER" id="PTHR22640:SF2">
    <property type="entry name" value="STRUCTURAL MAINTENANCE OF CHROMOSOMES FLEXIBLE HINGE DOMAIN-CONTAINING PROTEIN 1"/>
    <property type="match status" value="1"/>
</dbReference>
<dbReference type="EMBL" id="CAUEEQ010001336">
    <property type="protein sequence ID" value="CAJ0919493.1"/>
    <property type="molecule type" value="Genomic_DNA"/>
</dbReference>
<reference evidence="3" key="1">
    <citation type="submission" date="2023-07" db="EMBL/GenBank/DDBJ databases">
        <authorList>
            <person name="Stuckert A."/>
        </authorList>
    </citation>
    <scope>NUCLEOTIDE SEQUENCE</scope>
</reference>
<proteinExistence type="predicted"/>
<dbReference type="Gene3D" id="3.30.420.10">
    <property type="entry name" value="Ribonuclease H-like superfamily/Ribonuclease H"/>
    <property type="match status" value="1"/>
</dbReference>
<evidence type="ECO:0000259" key="2">
    <source>
        <dbReference type="Pfam" id="PF26196"/>
    </source>
</evidence>
<dbReference type="Pfam" id="PF26196">
    <property type="entry name" value="Ig_SMCHD1_4th"/>
    <property type="match status" value="1"/>
</dbReference>
<gene>
    <name evidence="3" type="ORF">RIMI_LOCUS1048381</name>
</gene>
<evidence type="ECO:0000313" key="4">
    <source>
        <dbReference type="Proteomes" id="UP001176940"/>
    </source>
</evidence>
<feature type="domain" description="SMCHD1 Ig-like" evidence="2">
    <location>
        <begin position="247"/>
        <end position="288"/>
    </location>
</feature>
<dbReference type="Pfam" id="PF26195">
    <property type="entry name" value="Ig_SMCHD1_2nd"/>
    <property type="match status" value="1"/>
</dbReference>
<name>A0ABN9KQ83_9NEOB</name>
<dbReference type="Proteomes" id="UP001176940">
    <property type="component" value="Unassembled WGS sequence"/>
</dbReference>
<dbReference type="InterPro" id="IPR058612">
    <property type="entry name" value="Ig_SMCHD1_2nd"/>
</dbReference>
<evidence type="ECO:0000259" key="1">
    <source>
        <dbReference type="Pfam" id="PF26195"/>
    </source>
</evidence>
<protein>
    <submittedName>
        <fullName evidence="3">Uncharacterized protein</fullName>
    </submittedName>
</protein>
<accession>A0ABN9KQ83</accession>
<dbReference type="InterPro" id="IPR036397">
    <property type="entry name" value="RNaseH_sf"/>
</dbReference>
<keyword evidence="4" id="KW-1185">Reference proteome</keyword>
<sequence length="370" mass="40596">MLEECLTPSVKHGGGNVMVWGCFGAGKVGDLNQVKGILNKEGYHSILQHQAIPCGQRLIGANFILQQDNDPKHTSKLCKNYLGKKKAAGILSVMEWPAQSPDLTPIELLWEQLDPMVRKMCPSSQPTLREGLLEAWEGRPFKFSVGQLDQAHVGIPFNIPLNVQDEFGHSTLLSADILPILEGSGLTIEYKELSKVPPLLIKGVIIKGQVKSCQGKNCTLKITLPGLKEDIQTTKLKLFPGPPKQIQVLPDNDILIIDNGSLFPFQIQIFDEVGNPATQPKLIVHCKTPDEAWQSPCLATADAGLGRKTLQVLVYTPVKARLPCAGMYYGGQRMNFNPILQPVGKERVNQTPKNPASMAEDCSLQIQTIL</sequence>
<dbReference type="InterPro" id="IPR038892">
    <property type="entry name" value="SMCHD1"/>
</dbReference>
<dbReference type="PANTHER" id="PTHR22640">
    <property type="entry name" value="STRUCTURAL MAINTENANCE OF CHROMOSOMES FLEXIBLE HINGE DOMAIN-CONTAINING PROTEIN 1"/>
    <property type="match status" value="1"/>
</dbReference>
<feature type="domain" description="SMCHD1 Ig-like" evidence="1">
    <location>
        <begin position="143"/>
        <end position="238"/>
    </location>
</feature>
<dbReference type="InterPro" id="IPR058613">
    <property type="entry name" value="Ig_SMCHD1_4th"/>
</dbReference>
<organism evidence="3 4">
    <name type="scientific">Ranitomeya imitator</name>
    <name type="common">mimic poison frog</name>
    <dbReference type="NCBI Taxonomy" id="111125"/>
    <lineage>
        <taxon>Eukaryota</taxon>
        <taxon>Metazoa</taxon>
        <taxon>Chordata</taxon>
        <taxon>Craniata</taxon>
        <taxon>Vertebrata</taxon>
        <taxon>Euteleostomi</taxon>
        <taxon>Amphibia</taxon>
        <taxon>Batrachia</taxon>
        <taxon>Anura</taxon>
        <taxon>Neobatrachia</taxon>
        <taxon>Hyloidea</taxon>
        <taxon>Dendrobatidae</taxon>
        <taxon>Dendrobatinae</taxon>
        <taxon>Ranitomeya</taxon>
    </lineage>
</organism>